<dbReference type="PANTHER" id="PTHR21342:SF0">
    <property type="entry name" value="BIFUNCTIONAL NMN ADENYLYLTRANSFERASE_NUDIX HYDROLASE"/>
    <property type="match status" value="1"/>
</dbReference>
<dbReference type="Pfam" id="PF00293">
    <property type="entry name" value="NUDIX"/>
    <property type="match status" value="1"/>
</dbReference>
<organism evidence="4 5">
    <name type="scientific">Ideonella lacteola</name>
    <dbReference type="NCBI Taxonomy" id="2984193"/>
    <lineage>
        <taxon>Bacteria</taxon>
        <taxon>Pseudomonadati</taxon>
        <taxon>Pseudomonadota</taxon>
        <taxon>Betaproteobacteria</taxon>
        <taxon>Burkholderiales</taxon>
        <taxon>Sphaerotilaceae</taxon>
        <taxon>Ideonella</taxon>
    </lineage>
</organism>
<reference evidence="4 5" key="1">
    <citation type="submission" date="2024-04" db="EMBL/GenBank/DDBJ databases">
        <title>Novel species of the genus Ideonella isolated from streams.</title>
        <authorList>
            <person name="Lu H."/>
        </authorList>
    </citation>
    <scope>NUCLEOTIDE SEQUENCE [LARGE SCALE GENOMIC DNA]</scope>
    <source>
        <strain evidence="4 5">DXS29W</strain>
    </source>
</reference>
<dbReference type="GO" id="GO:0016779">
    <property type="term" value="F:nucleotidyltransferase activity"/>
    <property type="evidence" value="ECO:0007669"/>
    <property type="project" value="UniProtKB-KW"/>
</dbReference>
<keyword evidence="5" id="KW-1185">Reference proteome</keyword>
<keyword evidence="2 4" id="KW-0548">Nucleotidyltransferase</keyword>
<comment type="caution">
    <text evidence="4">The sequence shown here is derived from an EMBL/GenBank/DDBJ whole genome shotgun (WGS) entry which is preliminary data.</text>
</comment>
<name>A0ABU9BLP4_9BURK</name>
<dbReference type="InterPro" id="IPR000086">
    <property type="entry name" value="NUDIX_hydrolase_dom"/>
</dbReference>
<feature type="domain" description="Nudix hydrolase" evidence="3">
    <location>
        <begin position="215"/>
        <end position="351"/>
    </location>
</feature>
<evidence type="ECO:0000259" key="3">
    <source>
        <dbReference type="PROSITE" id="PS51462"/>
    </source>
</evidence>
<evidence type="ECO:0000256" key="1">
    <source>
        <dbReference type="ARBA" id="ARBA00022679"/>
    </source>
</evidence>
<dbReference type="PANTHER" id="PTHR21342">
    <property type="entry name" value="PHOSPHOPANTETHEINE ADENYLYLTRANSFERASE"/>
    <property type="match status" value="1"/>
</dbReference>
<dbReference type="RefSeq" id="WP_341423892.1">
    <property type="nucleotide sequence ID" value="NZ_JBBUTG010000001.1"/>
</dbReference>
<dbReference type="Pfam" id="PF01467">
    <property type="entry name" value="CTP_transf_like"/>
    <property type="match status" value="1"/>
</dbReference>
<dbReference type="InterPro" id="IPR004821">
    <property type="entry name" value="Cyt_trans-like"/>
</dbReference>
<dbReference type="CDD" id="cd18873">
    <property type="entry name" value="NUDIX_NadM_like"/>
    <property type="match status" value="1"/>
</dbReference>
<dbReference type="Proteomes" id="UP001371218">
    <property type="component" value="Unassembled WGS sequence"/>
</dbReference>
<dbReference type="SUPFAM" id="SSF52374">
    <property type="entry name" value="Nucleotidylyl transferase"/>
    <property type="match status" value="1"/>
</dbReference>
<evidence type="ECO:0000256" key="2">
    <source>
        <dbReference type="ARBA" id="ARBA00022695"/>
    </source>
</evidence>
<protein>
    <submittedName>
        <fullName evidence="4">Bifunctional nicotinamide-nucleotide adenylyltransferase/Nudix hydroxylase</fullName>
    </submittedName>
</protein>
<gene>
    <name evidence="4" type="ORF">AACH06_01870</name>
</gene>
<dbReference type="InterPro" id="IPR014729">
    <property type="entry name" value="Rossmann-like_a/b/a_fold"/>
</dbReference>
<keyword evidence="1" id="KW-0808">Transferase</keyword>
<evidence type="ECO:0000313" key="5">
    <source>
        <dbReference type="Proteomes" id="UP001371218"/>
    </source>
</evidence>
<proteinExistence type="predicted"/>
<dbReference type="NCBIfam" id="TIGR00125">
    <property type="entry name" value="cyt_tran_rel"/>
    <property type="match status" value="1"/>
</dbReference>
<dbReference type="Gene3D" id="3.90.79.10">
    <property type="entry name" value="Nucleoside Triphosphate Pyrophosphohydrolase"/>
    <property type="match status" value="1"/>
</dbReference>
<dbReference type="InterPro" id="IPR015797">
    <property type="entry name" value="NUDIX_hydrolase-like_dom_sf"/>
</dbReference>
<accession>A0ABU9BLP4</accession>
<dbReference type="Gene3D" id="3.40.50.620">
    <property type="entry name" value="HUPs"/>
    <property type="match status" value="1"/>
</dbReference>
<evidence type="ECO:0000313" key="4">
    <source>
        <dbReference type="EMBL" id="MEK8029555.1"/>
    </source>
</evidence>
<dbReference type="PROSITE" id="PS51462">
    <property type="entry name" value="NUDIX"/>
    <property type="match status" value="1"/>
</dbReference>
<dbReference type="SUPFAM" id="SSF55811">
    <property type="entry name" value="Nudix"/>
    <property type="match status" value="1"/>
</dbReference>
<dbReference type="EMBL" id="JBBUTG010000001">
    <property type="protein sequence ID" value="MEK8029555.1"/>
    <property type="molecule type" value="Genomic_DNA"/>
</dbReference>
<sequence length="356" mass="39670">MRTPPPAVAPALRAAVCIGRFQPFHAGHLALLHRALEKAPRCVVVLGSAFQARSPKNPFTWQERAEMIRLSLPEADQHRVQFLPLRDWYDEARWTIAVREGVEGLCPATPGAGDIALVGHFKDATSNYLRNFPGWRMVSVERLHPADATSLRDAYFGSTRADMPGTLAALVNQVSPAVKAFLQGWCALPAFDNLRQEWEMLKGYRAAWATAPYPPVFVTVDALLRCAGHVLLVRRGQAPGKGLFAMPGGFIEQRETAYQSALRELHEETSLNLLPETMRQSLRAVMAFDHPDRSQRGRTITHAHFFDLGERDLPEVRAGDDAASVQWVPVSQLAALEDQFMDDHFHILDHFLGLTA</sequence>